<dbReference type="Gene3D" id="3.40.50.300">
    <property type="entry name" value="P-loop containing nucleotide triphosphate hydrolases"/>
    <property type="match status" value="2"/>
</dbReference>
<dbReference type="InterPro" id="IPR001765">
    <property type="entry name" value="Carbonic_anhydrase"/>
</dbReference>
<reference evidence="10" key="2">
    <citation type="submission" date="2024-01" db="EMBL/GenBank/DDBJ databases">
        <title>Comparative genomics of Cryptococcus and Kwoniella reveals pathogenesis evolution and contrasting modes of karyotype evolution via chromosome fusion or intercentromeric recombination.</title>
        <authorList>
            <person name="Coelho M.A."/>
            <person name="David-Palma M."/>
            <person name="Shea T."/>
            <person name="Bowers K."/>
            <person name="Mcginley-Smith S."/>
            <person name="Mohammad A.W."/>
            <person name="Gnirke A."/>
            <person name="Yurkov A.M."/>
            <person name="Nowrousian M."/>
            <person name="Sun S."/>
            <person name="Cuomo C.A."/>
            <person name="Heitman J."/>
        </authorList>
    </citation>
    <scope>NUCLEOTIDE SEQUENCE</scope>
    <source>
        <strain evidence="10">IND107</strain>
    </source>
</reference>
<comment type="similarity">
    <text evidence="2">Belongs to the DNA2/NAM7 helicase family.</text>
</comment>
<comment type="similarity">
    <text evidence="1">Belongs to the beta-class carbonic anhydrase family.</text>
</comment>
<keyword evidence="4" id="KW-0378">Hydrolase</keyword>
<evidence type="ECO:0000313" key="10">
    <source>
        <dbReference type="EMBL" id="KAL0255415.1"/>
    </source>
</evidence>
<sequence>MPFHAEPLKPSEEIDMDLEHSVAAQKFKEIREVLEGNRYWARKVTSEEPEFMAEQVKGQAPNFLWIGCADSRVPEVTVMARKPGEVFVQRNVANQFKPEDDSSQALLNYAIMNVGVTHVMVVGHTGCGGCIAAFDQPLPTEENPGATPLVRYLEPIIRLKHSLPEGSDVNDLIKENVKMAVKNVVNSPTIQGAWEKARKGEFREIFVHGWLYDLSTGNIIDLNITQGPHPDHLNHAFHTSLTYRAQPLPDWNLSTSYQWASPPPPPQPWTAPVPGKTDDFAPPSRLVPPFRSSRFRNGPDFTNQLKQAAKVSPAKDETPVNDAELQRLSASADDQHFDDVFAEEVAPDLDLENLKMEKLVVIKDWVDADYAPPDENISWDEALNISLPAPPPMDEFPDFFAAPDHLPKKSENTLSTFSLTVESGKSPVDHSTLMKDISVAMSLAADGYPPDGSTRFDWRTRALGQLRRPLPSHLRPRNRQWMYAKQPRRYQPVVSKLSNGHPLLLALQRYRRHFSQLLEAELQEETRLFNQRLEEWSTEKLVKAGYTLVNLRGHEVTRKQNPKGEGSFIYSFNRGKGAMIDAAKFTFGQYVMLSRTHPFQDAVKDNEDKFILATVNSKTKGAIQLVSPVPISDIHQGVWRLDIGHSDYVYKKQLEAMSFLNNNPLEQDMSDYIEDSDSFESYPQFPLDVPRGDHLMASTSSPTVPSDQVILKGTSLRETLLKAFSKTHLPPVLSASSLNESSSPISNVKFDGFVSGTQALSPTDLDATPKPHLALGTGKTQKSGILSRNTLIRSWAERHRSGRETPVEVEGDPHVPLNRTQLRAMGMMLSEALSLVQGPPGTGKTRVIVETIKLLKHHFQIPHPILVCAHTNVAVDNLLAGMVKHEVKAIRTGTAERVPTELKQHTLEIKMESHPMWISVQTMTEKAKRLKDEIFRMDFDNPERQQKNLEMKKIWRQIWGIQQIINRELLLDADVVCTTCISAISANLNSIDFPIVFLDEASMATEPLTLLPLMKGSSHVAIIGDHKQLPPVIVSEDAHAGGLSTSLFERLMHEKDVPSIMLDTQYRMHPSLAAFSSKTFYSSLLKNGTAASERPPPETAFLIPEDPIPDPSTGELRLSGEKTNLTFLNHSHPESPVLQSMANEGEAEIIVDVITDLLHKNPDLKGSQIGIIAPYLGQIKVLSETLFASGTQDSLKKILGDERTEEVQDVEIKTVDGFEGREKEVIIFSTVRSNPGGYIGFLGDWRRVNVGLTRARRALIMVGNKETLKMAKMGKRVAENLPQGGTKVWQDLMAFLEQGGMILDTDQGVD</sequence>
<evidence type="ECO:0000256" key="4">
    <source>
        <dbReference type="ARBA" id="ARBA00022801"/>
    </source>
</evidence>
<dbReference type="SUPFAM" id="SSF52540">
    <property type="entry name" value="P-loop containing nucleoside triphosphate hydrolases"/>
    <property type="match status" value="1"/>
</dbReference>
<name>A0ABR3C465_9TREE</name>
<dbReference type="SMART" id="SM00947">
    <property type="entry name" value="Pro_CA"/>
    <property type="match status" value="1"/>
</dbReference>
<keyword evidence="3" id="KW-0547">Nucleotide-binding</keyword>
<keyword evidence="6" id="KW-0067">ATP-binding</keyword>
<feature type="domain" description="DNA2/NAM7 helicase-like C-terminal" evidence="9">
    <location>
        <begin position="1043"/>
        <end position="1265"/>
    </location>
</feature>
<reference evidence="10" key="1">
    <citation type="submission" date="2015-01" db="EMBL/GenBank/DDBJ databases">
        <authorList>
            <consortium name="The Broad Institute Genomics Platform"/>
            <person name="Cuomo C."/>
            <person name="Litvintseva A."/>
            <person name="Chen Y."/>
            <person name="Heitman J."/>
            <person name="Sun S."/>
            <person name="Springer D."/>
            <person name="Dromer F."/>
            <person name="Young S."/>
            <person name="Zeng Q."/>
            <person name="Gargeya S."/>
            <person name="Abouelleil A."/>
            <person name="Alvarado L."/>
            <person name="Chapman S.B."/>
            <person name="Gainer-Dewar J."/>
            <person name="Goldberg J."/>
            <person name="Griggs A."/>
            <person name="Gujja S."/>
            <person name="Hansen M."/>
            <person name="Howarth C."/>
            <person name="Imamovic A."/>
            <person name="Larimer J."/>
            <person name="Murphy C."/>
            <person name="Naylor J."/>
            <person name="Pearson M."/>
            <person name="Priest M."/>
            <person name="Roberts A."/>
            <person name="Saif S."/>
            <person name="Shea T."/>
            <person name="Sykes S."/>
            <person name="Wortman J."/>
            <person name="Nusbaum C."/>
            <person name="Birren B."/>
        </authorList>
    </citation>
    <scope>NUCLEOTIDE SEQUENCE</scope>
    <source>
        <strain evidence="10">IND107</strain>
    </source>
</reference>
<dbReference type="PANTHER" id="PTHR43788">
    <property type="entry name" value="DNA2/NAM7 HELICASE FAMILY MEMBER"/>
    <property type="match status" value="1"/>
</dbReference>
<evidence type="ECO:0000313" key="11">
    <source>
        <dbReference type="Proteomes" id="UP000054399"/>
    </source>
</evidence>
<evidence type="ECO:0000256" key="5">
    <source>
        <dbReference type="ARBA" id="ARBA00022806"/>
    </source>
</evidence>
<dbReference type="InterPro" id="IPR050534">
    <property type="entry name" value="Coronavir_polyprotein_1ab"/>
</dbReference>
<dbReference type="Proteomes" id="UP000054399">
    <property type="component" value="Unassembled WGS sequence"/>
</dbReference>
<dbReference type="Gene3D" id="3.40.1050.10">
    <property type="entry name" value="Carbonic anhydrase"/>
    <property type="match status" value="1"/>
</dbReference>
<dbReference type="Pfam" id="PF00484">
    <property type="entry name" value="Pro_CA"/>
    <property type="match status" value="1"/>
</dbReference>
<gene>
    <name evidence="10" type="ORF">I308_100219</name>
</gene>
<organism evidence="10 11">
    <name type="scientific">Cryptococcus tetragattii IND107</name>
    <dbReference type="NCBI Taxonomy" id="1296105"/>
    <lineage>
        <taxon>Eukaryota</taxon>
        <taxon>Fungi</taxon>
        <taxon>Dikarya</taxon>
        <taxon>Basidiomycota</taxon>
        <taxon>Agaricomycotina</taxon>
        <taxon>Tremellomycetes</taxon>
        <taxon>Tremellales</taxon>
        <taxon>Cryptococcaceae</taxon>
        <taxon>Cryptococcus</taxon>
        <taxon>Cryptococcus gattii species complex</taxon>
    </lineage>
</organism>
<dbReference type="CDD" id="cd18808">
    <property type="entry name" value="SF1_C_Upf1"/>
    <property type="match status" value="1"/>
</dbReference>
<dbReference type="Pfam" id="PF13086">
    <property type="entry name" value="AAA_11"/>
    <property type="match status" value="1"/>
</dbReference>
<dbReference type="Pfam" id="PF13087">
    <property type="entry name" value="AAA_12"/>
    <property type="match status" value="1"/>
</dbReference>
<keyword evidence="11" id="KW-1185">Reference proteome</keyword>
<evidence type="ECO:0000259" key="8">
    <source>
        <dbReference type="Pfam" id="PF13086"/>
    </source>
</evidence>
<dbReference type="PANTHER" id="PTHR43788:SF13">
    <property type="entry name" value="REGULATOR OF NONSENSE TRANSCRIPTS 1"/>
    <property type="match status" value="1"/>
</dbReference>
<dbReference type="InterPro" id="IPR036874">
    <property type="entry name" value="Carbonic_anhydrase_sf"/>
</dbReference>
<evidence type="ECO:0000256" key="6">
    <source>
        <dbReference type="ARBA" id="ARBA00022840"/>
    </source>
</evidence>
<dbReference type="SUPFAM" id="SSF53056">
    <property type="entry name" value="beta-carbonic anhydrase, cab"/>
    <property type="match status" value="1"/>
</dbReference>
<dbReference type="EMBL" id="ATAM02000001">
    <property type="protein sequence ID" value="KAL0255415.1"/>
    <property type="molecule type" value="Genomic_DNA"/>
</dbReference>
<keyword evidence="5" id="KW-0347">Helicase</keyword>
<evidence type="ECO:0008006" key="12">
    <source>
        <dbReference type="Google" id="ProtNLM"/>
    </source>
</evidence>
<protein>
    <recommendedName>
        <fullName evidence="12">Carbonic anhydrase</fullName>
    </recommendedName>
</protein>
<dbReference type="InterPro" id="IPR041679">
    <property type="entry name" value="DNA2/NAM7-like_C"/>
</dbReference>
<dbReference type="RefSeq" id="XP_066616692.1">
    <property type="nucleotide sequence ID" value="XM_066754791.1"/>
</dbReference>
<dbReference type="Gene3D" id="6.10.140.610">
    <property type="match status" value="1"/>
</dbReference>
<feature type="region of interest" description="Disordered" evidence="7">
    <location>
        <begin position="1089"/>
        <end position="1111"/>
    </location>
</feature>
<evidence type="ECO:0000256" key="1">
    <source>
        <dbReference type="ARBA" id="ARBA00006217"/>
    </source>
</evidence>
<proteinExistence type="inferred from homology"/>
<comment type="caution">
    <text evidence="10">The sequence shown here is derived from an EMBL/GenBank/DDBJ whole genome shotgun (WGS) entry which is preliminary data.</text>
</comment>
<dbReference type="InterPro" id="IPR027417">
    <property type="entry name" value="P-loop_NTPase"/>
</dbReference>
<evidence type="ECO:0000256" key="3">
    <source>
        <dbReference type="ARBA" id="ARBA00022741"/>
    </source>
</evidence>
<dbReference type="InterPro" id="IPR041677">
    <property type="entry name" value="DNA2/NAM7_AAA_11"/>
</dbReference>
<dbReference type="InterPro" id="IPR047187">
    <property type="entry name" value="SF1_C_Upf1"/>
</dbReference>
<evidence type="ECO:0000259" key="9">
    <source>
        <dbReference type="Pfam" id="PF13087"/>
    </source>
</evidence>
<accession>A0ABR3C465</accession>
<evidence type="ECO:0000256" key="2">
    <source>
        <dbReference type="ARBA" id="ARBA00007913"/>
    </source>
</evidence>
<dbReference type="GeneID" id="91987077"/>
<dbReference type="CDD" id="cd00883">
    <property type="entry name" value="beta_CA_cladeA"/>
    <property type="match status" value="1"/>
</dbReference>
<feature type="domain" description="DNA2/NAM7 helicase helicase" evidence="8">
    <location>
        <begin position="817"/>
        <end position="1036"/>
    </location>
</feature>
<evidence type="ECO:0000256" key="7">
    <source>
        <dbReference type="SAM" id="MobiDB-lite"/>
    </source>
</evidence>